<feature type="coiled-coil region" evidence="3">
    <location>
        <begin position="395"/>
        <end position="468"/>
    </location>
</feature>
<dbReference type="PANTHER" id="PTHR14234:SF20">
    <property type="entry name" value="PERIPHERAL-TYPE BENZODIAZEPINE RECEPTOR-ASSOCIATED PROTEIN 1"/>
    <property type="match status" value="1"/>
</dbReference>
<feature type="compositionally biased region" description="Acidic residues" evidence="4">
    <location>
        <begin position="743"/>
        <end position="760"/>
    </location>
</feature>
<organism evidence="6 7">
    <name type="scientific">Cervus elaphus hippelaphus</name>
    <name type="common">European red deer</name>
    <dbReference type="NCBI Taxonomy" id="46360"/>
    <lineage>
        <taxon>Eukaryota</taxon>
        <taxon>Metazoa</taxon>
        <taxon>Chordata</taxon>
        <taxon>Craniata</taxon>
        <taxon>Vertebrata</taxon>
        <taxon>Euteleostomi</taxon>
        <taxon>Mammalia</taxon>
        <taxon>Eutheria</taxon>
        <taxon>Laurasiatheria</taxon>
        <taxon>Artiodactyla</taxon>
        <taxon>Ruminantia</taxon>
        <taxon>Pecora</taxon>
        <taxon>Cervidae</taxon>
        <taxon>Cervinae</taxon>
        <taxon>Cervus</taxon>
    </lineage>
</organism>
<feature type="compositionally biased region" description="Low complexity" evidence="4">
    <location>
        <begin position="950"/>
        <end position="964"/>
    </location>
</feature>
<dbReference type="Pfam" id="PF25566">
    <property type="entry name" value="RIMB1_N"/>
    <property type="match status" value="1"/>
</dbReference>
<feature type="region of interest" description="Disordered" evidence="4">
    <location>
        <begin position="1355"/>
        <end position="1418"/>
    </location>
</feature>
<feature type="compositionally biased region" description="Low complexity" evidence="4">
    <location>
        <begin position="551"/>
        <end position="564"/>
    </location>
</feature>
<feature type="compositionally biased region" description="Gly residues" evidence="4">
    <location>
        <begin position="695"/>
        <end position="707"/>
    </location>
</feature>
<feature type="domain" description="SH3" evidence="5">
    <location>
        <begin position="1083"/>
        <end position="1151"/>
    </location>
</feature>
<dbReference type="FunFam" id="2.30.30.40:FF:000023">
    <property type="entry name" value="RIMS-binding protein 2 isoform F"/>
    <property type="match status" value="1"/>
</dbReference>
<dbReference type="OrthoDB" id="4158657at2759"/>
<evidence type="ECO:0000313" key="7">
    <source>
        <dbReference type="Proteomes" id="UP000242450"/>
    </source>
</evidence>
<dbReference type="InterPro" id="IPR035753">
    <property type="entry name" value="RIM-BP_SH3_2"/>
</dbReference>
<dbReference type="EMBL" id="MKHE01000005">
    <property type="protein sequence ID" value="OWK14422.1"/>
    <property type="molecule type" value="Genomic_DNA"/>
</dbReference>
<evidence type="ECO:0000256" key="4">
    <source>
        <dbReference type="SAM" id="MobiDB-lite"/>
    </source>
</evidence>
<feature type="compositionally biased region" description="Pro residues" evidence="4">
    <location>
        <begin position="1391"/>
        <end position="1401"/>
    </location>
</feature>
<dbReference type="GO" id="GO:0005739">
    <property type="term" value="C:mitochondrion"/>
    <property type="evidence" value="ECO:0007669"/>
    <property type="project" value="TreeGrafter"/>
</dbReference>
<dbReference type="Pfam" id="PF07653">
    <property type="entry name" value="SH3_2"/>
    <property type="match status" value="2"/>
</dbReference>
<feature type="coiled-coil region" evidence="3">
    <location>
        <begin position="263"/>
        <end position="325"/>
    </location>
</feature>
<feature type="compositionally biased region" description="Pro residues" evidence="4">
    <location>
        <begin position="1280"/>
        <end position="1289"/>
    </location>
</feature>
<protein>
    <recommendedName>
        <fullName evidence="5">SH3 domain-containing protein</fullName>
    </recommendedName>
</protein>
<keyword evidence="1 2" id="KW-0728">SH3 domain</keyword>
<reference evidence="6 7" key="1">
    <citation type="journal article" date="2018" name="Mol. Genet. Genomics">
        <title>The red deer Cervus elaphus genome CerEla1.0: sequencing, annotating, genes, and chromosomes.</title>
        <authorList>
            <person name="Bana N.A."/>
            <person name="Nyiri A."/>
            <person name="Nagy J."/>
            <person name="Frank K."/>
            <person name="Nagy T."/>
            <person name="Steger V."/>
            <person name="Schiller M."/>
            <person name="Lakatos P."/>
            <person name="Sugar L."/>
            <person name="Horn P."/>
            <person name="Barta E."/>
            <person name="Orosz L."/>
        </authorList>
    </citation>
    <scope>NUCLEOTIDE SEQUENCE [LARGE SCALE GENOMIC DNA]</scope>
    <source>
        <strain evidence="6">Hungarian</strain>
    </source>
</reference>
<feature type="domain" description="SH3" evidence="5">
    <location>
        <begin position="1298"/>
        <end position="1365"/>
    </location>
</feature>
<feature type="coiled-coil region" evidence="3">
    <location>
        <begin position="81"/>
        <end position="151"/>
    </location>
</feature>
<dbReference type="FunFam" id="2.30.30.40:FF:000006">
    <property type="entry name" value="RIMS-binding protein 2 isoform X1"/>
    <property type="match status" value="1"/>
</dbReference>
<dbReference type="Gene3D" id="2.30.30.40">
    <property type="entry name" value="SH3 Domains"/>
    <property type="match status" value="3"/>
</dbReference>
<feature type="region of interest" description="Disordered" evidence="4">
    <location>
        <begin position="513"/>
        <end position="580"/>
    </location>
</feature>
<evidence type="ECO:0000256" key="3">
    <source>
        <dbReference type="SAM" id="Coils"/>
    </source>
</evidence>
<evidence type="ECO:0000259" key="5">
    <source>
        <dbReference type="PROSITE" id="PS50002"/>
    </source>
</evidence>
<accession>A0A212D8A5</accession>
<evidence type="ECO:0000256" key="1">
    <source>
        <dbReference type="ARBA" id="ARBA00022443"/>
    </source>
</evidence>
<dbReference type="SMART" id="SM00326">
    <property type="entry name" value="SH3"/>
    <property type="match status" value="3"/>
</dbReference>
<dbReference type="CDD" id="cd12014">
    <property type="entry name" value="SH3_RIM-BP_1"/>
    <property type="match status" value="1"/>
</dbReference>
<feature type="region of interest" description="Disordered" evidence="4">
    <location>
        <begin position="1"/>
        <end position="69"/>
    </location>
</feature>
<feature type="region of interest" description="Disordered" evidence="4">
    <location>
        <begin position="1252"/>
        <end position="1296"/>
    </location>
</feature>
<feature type="domain" description="SH3" evidence="5">
    <location>
        <begin position="601"/>
        <end position="668"/>
    </location>
</feature>
<feature type="compositionally biased region" description="Basic and acidic residues" evidence="4">
    <location>
        <begin position="977"/>
        <end position="997"/>
    </location>
</feature>
<proteinExistence type="predicted"/>
<dbReference type="InterPro" id="IPR001452">
    <property type="entry name" value="SH3_domain"/>
</dbReference>
<feature type="compositionally biased region" description="Low complexity" evidence="4">
    <location>
        <begin position="683"/>
        <end position="694"/>
    </location>
</feature>
<evidence type="ECO:0000313" key="6">
    <source>
        <dbReference type="EMBL" id="OWK14422.1"/>
    </source>
</evidence>
<keyword evidence="3" id="KW-0175">Coiled coil</keyword>
<comment type="caution">
    <text evidence="6">The sequence shown here is derived from an EMBL/GenBank/DDBJ whole genome shotgun (WGS) entry which is preliminary data.</text>
</comment>
<dbReference type="InterPro" id="IPR040325">
    <property type="entry name" value="RIMBP1/2/3"/>
</dbReference>
<dbReference type="FunFam" id="2.30.30.40:FF:000016">
    <property type="entry name" value="RIMS-binding protein 2 isoform X2"/>
    <property type="match status" value="1"/>
</dbReference>
<keyword evidence="7" id="KW-1185">Reference proteome</keyword>
<name>A0A212D8A5_CEREH</name>
<feature type="region of interest" description="Disordered" evidence="4">
    <location>
        <begin position="1181"/>
        <end position="1215"/>
    </location>
</feature>
<dbReference type="Proteomes" id="UP000242450">
    <property type="component" value="Chromosome 5"/>
</dbReference>
<dbReference type="PROSITE" id="PS50002">
    <property type="entry name" value="SH3"/>
    <property type="match status" value="3"/>
</dbReference>
<evidence type="ECO:0000256" key="2">
    <source>
        <dbReference type="PROSITE-ProRule" id="PRU00192"/>
    </source>
</evidence>
<feature type="region of interest" description="Disordered" evidence="4">
    <location>
        <begin position="679"/>
        <end position="910"/>
    </location>
</feature>
<feature type="compositionally biased region" description="Low complexity" evidence="4">
    <location>
        <begin position="1048"/>
        <end position="1057"/>
    </location>
</feature>
<dbReference type="InterPro" id="IPR036028">
    <property type="entry name" value="SH3-like_dom_sf"/>
</dbReference>
<dbReference type="CDD" id="cd12012">
    <property type="entry name" value="SH3_RIM-BP_2"/>
    <property type="match status" value="1"/>
</dbReference>
<dbReference type="GO" id="GO:0030156">
    <property type="term" value="F:benzodiazepine receptor binding"/>
    <property type="evidence" value="ECO:0007669"/>
    <property type="project" value="TreeGrafter"/>
</dbReference>
<sequence>MVGAPTDLRVGELRPEESSEPEGARSPGPVGGIEPGRTATGLPSPAQGALSSRPGCQRLEDPEAEAFSKGKLKMVFGDRPNLELLRAVGELQQRCAILKEENQMLRKSSFPETEEKVRRLKRKNAELAVIAKRLEERARKLQETNLRVVSAPMPSPGASLELCRKALARQRARDLSETASALLAKDKQIAALQRECRELQARLTLAGKPQRGDAPFSARLVRQTRPGSPGAARCPPRLQPTAPGHFQAIPQEDVENLAVVLGEPEKQQRVQQLESELSKKRKKCESLEQEARKKQRRCEELELQLRAAQNENARLVEENSRLSGRATEKEQLSALPPVQVEWENAELRGQLLGVTQERDSALLKSQGLQSKLESLEQVLKSRARALTQALAFQHMREVAQRRQQLEVEHEQARLSLQEKREEVRRLQQAQAEAQREHEGAVQLLEVRVRELEEQCRSQTERFSLLARELQAFRLHPGPLDLLTSALGCAPRGRVVTGRSSGHRPPRPHVIFPVDLDLPPASPGRCTPKSSEPAAATLAGVSRRTPAKRAESLSNSSRSESIHNSPKSCPTPEVDTASEVEELEADSISLLPAVAEGGRGGARVQVFLARYSYNPFEGPNENPEAELPLTAGEYIYIYGSMDEDGFFEGELMDGRRGLVPSNFVERVSDDDLLASLPPELADLSHSSGPELSFLSSGGGGSSSGGQSSGGCSQPRSEDEAAGEAPSPSPPPEGLGELPALFSIPEEEEEEEEDGEEDGEAAQEEKGPGAGSASRDPGPPAPLPPGLGCDGARPRGPGLCASSCSPCRVGDRPEDPLGLVGGGSWRKGSGSPEKPPGRRRSPDHREHCSRLLSNGGGGSQAPGRATGPARERGGPSAPEGARAAPDACGRARPAPSRKCPRGRAPEPGLASCLSPKCLEISIEYDSEDEQEMGGGDMSITSSGCLGDGEAWGAAPVGRPRAPPKAGSGPHPYPCSAAWEKGEPERRGRSATGRAKEPPPRVRALSRPGSPLPAAARWPCLLPTGRSHSTLPPPSAEAAESGEPRGLDSPGQSGSQRRGGWAPRPGSMELAPARSPPEEALALRDLPVRVFVALFDYDPVSMSPNPDAGEEELPFQEGQILKVFGDKDADGFYRGEGGGRWGYIPCNMVAEVAVDSSAGTQQLLQRGYLSPEVLAEGSGNGPFVYSAARTAGPPPKPRRSKKAPPPSPAPRGEGGRSRAHRPLLSAADWEGPAQPHGGEGLPCASSLPWSHSCWGGGDSDSGRQVSSAEDRRRVGVPRKSPKWPSPPHPGPPQLASSAGLKAPHSMVAAFDYNPRESSPNMDVEAELPFRAGDVITVFGAMDDDGFYYGELNGQRGLVPSNFLEGPGPEAGGSDREPGAAPSEGQDWVSSTQGPPAPPGWPCAPGPRCFPEAEPGLPQGPSRKVWVLLSKGKQLLRKLGSGKKE</sequence>
<dbReference type="Pfam" id="PF14604">
    <property type="entry name" value="SH3_9"/>
    <property type="match status" value="1"/>
</dbReference>
<dbReference type="InterPro" id="IPR057950">
    <property type="entry name" value="RIMB1/RIM3A-C-like_N"/>
</dbReference>
<dbReference type="CDD" id="cd12013">
    <property type="entry name" value="SH3_RIM-BP_3"/>
    <property type="match status" value="1"/>
</dbReference>
<dbReference type="SUPFAM" id="SSF50044">
    <property type="entry name" value="SH3-domain"/>
    <property type="match status" value="3"/>
</dbReference>
<feature type="region of interest" description="Disordered" evidence="4">
    <location>
        <begin position="925"/>
        <end position="1073"/>
    </location>
</feature>
<gene>
    <name evidence="6" type="ORF">Celaphus_00000619</name>
</gene>
<dbReference type="PANTHER" id="PTHR14234">
    <property type="entry name" value="RIM BINDING PROTEIN-RELATED"/>
    <property type="match status" value="1"/>
</dbReference>
<dbReference type="InterPro" id="IPR035755">
    <property type="entry name" value="RIM-BP_SH3_3"/>
</dbReference>